<dbReference type="GO" id="GO:0004519">
    <property type="term" value="F:endonuclease activity"/>
    <property type="evidence" value="ECO:0007669"/>
    <property type="project" value="UniProtKB-KW"/>
</dbReference>
<reference evidence="2 3" key="1">
    <citation type="submission" date="2023-10" db="EMBL/GenBank/DDBJ databases">
        <title>Draft Genome Sequence of Bacillus thuringiensis serovar. toumanoffi 4059: Identification of a Novel Cry Protein Candidate.</title>
        <authorList>
            <person name="Murdoch R.W."/>
            <person name="Gemler B."/>
            <person name="Heater B.S."/>
        </authorList>
    </citation>
    <scope>NUCLEOTIDE SEQUENCE [LARGE SCALE GENOMIC DNA]</scope>
    <source>
        <strain evidence="2 3">4059</strain>
    </source>
</reference>
<evidence type="ECO:0000259" key="1">
    <source>
        <dbReference type="SMART" id="SM00507"/>
    </source>
</evidence>
<proteinExistence type="predicted"/>
<sequence>MRRSHATNSLVLFTKIEKDIYHDRWDGEILHYTGMGKKGDQTLQSNQNKTLFESNETDIKVYLFETFASHKHLFRGRVKLADIPYQEFQEDQEKQKRKVWIFPLRLINGAAYIPEEVIKSRQERNQKKAEQLKGDALKERAQKAGLNCSIREATTKTYVRDEYVAQYAKERANGICELCDQPAPFLDKKGNPYLESHHVEWLSRGGKDSIYNTVGVCANCHRRLHVLDDKSDVEKLERKLEKHEAI</sequence>
<dbReference type="Pfam" id="PF26348">
    <property type="entry name" value="SRA_ScoMcrA"/>
    <property type="match status" value="1"/>
</dbReference>
<dbReference type="EMBL" id="JAWQCK010000007">
    <property type="protein sequence ID" value="MDW9210162.1"/>
    <property type="molecule type" value="Genomic_DNA"/>
</dbReference>
<accession>A0ABD5HYY3</accession>
<gene>
    <name evidence="2" type="ORF">BTTOUR_15595</name>
</gene>
<protein>
    <submittedName>
        <fullName evidence="2">HNH endonuclease</fullName>
    </submittedName>
</protein>
<feature type="domain" description="HNH nuclease" evidence="1">
    <location>
        <begin position="163"/>
        <end position="222"/>
    </location>
</feature>
<dbReference type="SMART" id="SM00507">
    <property type="entry name" value="HNHc"/>
    <property type="match status" value="1"/>
</dbReference>
<dbReference type="Proteomes" id="UP001272716">
    <property type="component" value="Unassembled WGS sequence"/>
</dbReference>
<dbReference type="AlphaFoldDB" id="A0ABD5HYY3"/>
<name>A0ABD5HYY3_BACTU</name>
<comment type="caution">
    <text evidence="2">The sequence shown here is derived from an EMBL/GenBank/DDBJ whole genome shotgun (WGS) entry which is preliminary data.</text>
</comment>
<dbReference type="InterPro" id="IPR002711">
    <property type="entry name" value="HNH"/>
</dbReference>
<dbReference type="Pfam" id="PF01844">
    <property type="entry name" value="HNH"/>
    <property type="match status" value="1"/>
</dbReference>
<dbReference type="Gene3D" id="1.10.30.50">
    <property type="match status" value="1"/>
</dbReference>
<dbReference type="CDD" id="cd00085">
    <property type="entry name" value="HNHc"/>
    <property type="match status" value="1"/>
</dbReference>
<keyword evidence="2" id="KW-0378">Hydrolase</keyword>
<dbReference type="InterPro" id="IPR058712">
    <property type="entry name" value="SRA_ScoMcrA"/>
</dbReference>
<keyword evidence="2" id="KW-0540">Nuclease</keyword>
<organism evidence="2 3">
    <name type="scientific">Bacillus thuringiensis serovar toumanoffi</name>
    <dbReference type="NCBI Taxonomy" id="180862"/>
    <lineage>
        <taxon>Bacteria</taxon>
        <taxon>Bacillati</taxon>
        <taxon>Bacillota</taxon>
        <taxon>Bacilli</taxon>
        <taxon>Bacillales</taxon>
        <taxon>Bacillaceae</taxon>
        <taxon>Bacillus</taxon>
        <taxon>Bacillus cereus group</taxon>
    </lineage>
</organism>
<dbReference type="InterPro" id="IPR003615">
    <property type="entry name" value="HNH_nuc"/>
</dbReference>
<dbReference type="RefSeq" id="WP_255289361.1">
    <property type="nucleotide sequence ID" value="NZ_JAWQCK010000007.1"/>
</dbReference>
<evidence type="ECO:0000313" key="3">
    <source>
        <dbReference type="Proteomes" id="UP001272716"/>
    </source>
</evidence>
<keyword evidence="2" id="KW-0255">Endonuclease</keyword>
<evidence type="ECO:0000313" key="2">
    <source>
        <dbReference type="EMBL" id="MDW9210162.1"/>
    </source>
</evidence>